<dbReference type="EMBL" id="FPKU01000001">
    <property type="protein sequence ID" value="SFZ83571.1"/>
    <property type="molecule type" value="Genomic_DNA"/>
</dbReference>
<feature type="chain" id="PRO_5009678530" evidence="2">
    <location>
        <begin position="23"/>
        <end position="243"/>
    </location>
</feature>
<dbReference type="Pfam" id="PF13505">
    <property type="entry name" value="OMP_b-brl"/>
    <property type="match status" value="1"/>
</dbReference>
<reference evidence="4 5" key="1">
    <citation type="submission" date="2016-11" db="EMBL/GenBank/DDBJ databases">
        <authorList>
            <person name="Jaros S."/>
            <person name="Januszkiewicz K."/>
            <person name="Wedrychowicz H."/>
        </authorList>
    </citation>
    <scope>NUCLEOTIDE SEQUENCE [LARGE SCALE GENOMIC DNA]</scope>
    <source>
        <strain evidence="4 5">ATCC 23634</strain>
    </source>
</reference>
<gene>
    <name evidence="4" type="ORF">SAMN02983003_1725</name>
</gene>
<evidence type="ECO:0000313" key="5">
    <source>
        <dbReference type="Proteomes" id="UP000183447"/>
    </source>
</evidence>
<evidence type="ECO:0000313" key="4">
    <source>
        <dbReference type="EMBL" id="SFZ83571.1"/>
    </source>
</evidence>
<sequence>MRKFLALAAATAIAMAASPTLAADMLYPEIEIPPVDQGMGGNFYLRGSLAGNAWWAKQMRYRECPDDPCGVGEPEVVTNEVIGAGYGYSIGAGIGYETGDGLRADLTIDYLSVNDISDGVYDVDLRSTLALANVYYDFPISGVGQGYGLGGYVGAGLGFAHNHVSSEGPNPGPEGKTFTAAGAVMAGLAYDLGAMVADVGYRGIYMPQISNGDAALAPPALGPYFIDHNMIHELRGTVRYRLQ</sequence>
<dbReference type="Proteomes" id="UP000183447">
    <property type="component" value="Unassembled WGS sequence"/>
</dbReference>
<dbReference type="InterPro" id="IPR011250">
    <property type="entry name" value="OMP/PagP_B-barrel"/>
</dbReference>
<keyword evidence="5" id="KW-1185">Reference proteome</keyword>
<feature type="signal peptide" evidence="2">
    <location>
        <begin position="1"/>
        <end position="22"/>
    </location>
</feature>
<dbReference type="RefSeq" id="WP_084603348.1">
    <property type="nucleotide sequence ID" value="NZ_FPKU01000001.1"/>
</dbReference>
<accession>A0A1K2HWS1</accession>
<evidence type="ECO:0000256" key="1">
    <source>
        <dbReference type="ARBA" id="ARBA00022729"/>
    </source>
</evidence>
<organism evidence="4 5">
    <name type="scientific">Devosia enhydra</name>
    <dbReference type="NCBI Taxonomy" id="665118"/>
    <lineage>
        <taxon>Bacteria</taxon>
        <taxon>Pseudomonadati</taxon>
        <taxon>Pseudomonadota</taxon>
        <taxon>Alphaproteobacteria</taxon>
        <taxon>Hyphomicrobiales</taxon>
        <taxon>Devosiaceae</taxon>
        <taxon>Devosia</taxon>
    </lineage>
</organism>
<protein>
    <submittedName>
        <fullName evidence="4">Opacity protein</fullName>
    </submittedName>
</protein>
<dbReference type="Gene3D" id="2.40.160.20">
    <property type="match status" value="1"/>
</dbReference>
<dbReference type="InterPro" id="IPR027385">
    <property type="entry name" value="Beta-barrel_OMP"/>
</dbReference>
<dbReference type="AlphaFoldDB" id="A0A1K2HWS1"/>
<feature type="domain" description="Outer membrane protein beta-barrel" evidence="3">
    <location>
        <begin position="19"/>
        <end position="194"/>
    </location>
</feature>
<evidence type="ECO:0000259" key="3">
    <source>
        <dbReference type="Pfam" id="PF13505"/>
    </source>
</evidence>
<dbReference type="OrthoDB" id="5643626at2"/>
<dbReference type="SUPFAM" id="SSF56925">
    <property type="entry name" value="OMPA-like"/>
    <property type="match status" value="1"/>
</dbReference>
<keyword evidence="1 2" id="KW-0732">Signal</keyword>
<dbReference type="STRING" id="665118.SAMN02983003_1725"/>
<evidence type="ECO:0000256" key="2">
    <source>
        <dbReference type="SAM" id="SignalP"/>
    </source>
</evidence>
<proteinExistence type="predicted"/>
<name>A0A1K2HWS1_9HYPH</name>